<reference evidence="1" key="1">
    <citation type="submission" date="2022-05" db="EMBL/GenBank/DDBJ databases">
        <title>Chromosome-level genome of Chaenocephalus aceratus.</title>
        <authorList>
            <person name="Park H."/>
        </authorList>
    </citation>
    <scope>NUCLEOTIDE SEQUENCE</scope>
    <source>
        <strain evidence="1">KU_202001</strain>
    </source>
</reference>
<sequence length="726" mass="81339">MPLNMEELSEQQTEFQQVARKFARTHTVRVRGGNKKYRALRLDVGNFSWGSECCTRKTRIIDVVYNASNNELVRTKTLVKNCIVLVDSLPYRQWYEAHFATPLGRKKGAKLVSISRDNWHKRRKTGGKRKPYHKKRKYELGRPPANTKIGPRRIHTVRVRGGNKKYRALRLDVGNFSWGSECCTRKTRIIDVVYNASNNELVRTKTLVKNCIVLVDSLPYRQWYEAHFATPLGRKKGAKLTPEEEEVKEDPEEVRKKTAKISPLLEEQFQQGKRLACIASSPGQCGRCGGYILEGKELEFYLRKIKAKKGKWMFSSSVRSGIRLQNSAAASASASNNTSLGFSFELSEQQKEFQQVARKFAREVIVPAAAEYDRSGEYPLPIIKKAWELGLINGHIPQEYGGMGLTIFDNCLITEELAYGCTGIQTAIEANSLGQMPVILAGNEAQKSKYLGRMMEEPLMCAYCVTEPGAGSDVASLKTRAVKVGDEYVVNGQKMWITNGGKANWYFLLARSNPDPKCPTSKAFTGFIVEADTPGIIVGRKEINMGQRCSDTRGITFEDVRIPKENVLIGEGSGFKIAMGAFDNTRPPVAAGATGLAQRALDEATNYAMERKTFGKVIAEHQAVSFILAEMAMKVELARMAYQRSAWEVDQGRRNTYYASIAKAFAGDIANQVASDAVQVFGGNGFNSEYPVEKLMRDAKIYQIYEGTAQIQRMIIARELLGRYKK</sequence>
<gene>
    <name evidence="1" type="ORF">KUCAC02_018000</name>
</gene>
<evidence type="ECO:0000313" key="2">
    <source>
        <dbReference type="Proteomes" id="UP001057452"/>
    </source>
</evidence>
<protein>
    <submittedName>
        <fullName evidence="1">Uncharacterized protein</fullName>
    </submittedName>
</protein>
<comment type="caution">
    <text evidence="1">The sequence shown here is derived from an EMBL/GenBank/DDBJ whole genome shotgun (WGS) entry which is preliminary data.</text>
</comment>
<organism evidence="1 2">
    <name type="scientific">Chaenocephalus aceratus</name>
    <name type="common">Blackfin icefish</name>
    <name type="synonym">Chaenichthys aceratus</name>
    <dbReference type="NCBI Taxonomy" id="36190"/>
    <lineage>
        <taxon>Eukaryota</taxon>
        <taxon>Metazoa</taxon>
        <taxon>Chordata</taxon>
        <taxon>Craniata</taxon>
        <taxon>Vertebrata</taxon>
        <taxon>Euteleostomi</taxon>
        <taxon>Actinopterygii</taxon>
        <taxon>Neopterygii</taxon>
        <taxon>Teleostei</taxon>
        <taxon>Neoteleostei</taxon>
        <taxon>Acanthomorphata</taxon>
        <taxon>Eupercaria</taxon>
        <taxon>Perciformes</taxon>
        <taxon>Notothenioidei</taxon>
        <taxon>Channichthyidae</taxon>
        <taxon>Chaenocephalus</taxon>
    </lineage>
</organism>
<dbReference type="EMBL" id="CM043801">
    <property type="protein sequence ID" value="KAI4809086.1"/>
    <property type="molecule type" value="Genomic_DNA"/>
</dbReference>
<accession>A0ACB9W744</accession>
<keyword evidence="2" id="KW-1185">Reference proteome</keyword>
<dbReference type="Proteomes" id="UP001057452">
    <property type="component" value="Chromosome 17"/>
</dbReference>
<evidence type="ECO:0000313" key="1">
    <source>
        <dbReference type="EMBL" id="KAI4809086.1"/>
    </source>
</evidence>
<name>A0ACB9W744_CHAAC</name>
<proteinExistence type="predicted"/>